<proteinExistence type="predicted"/>
<dbReference type="EMBL" id="JARKIK010000019">
    <property type="protein sequence ID" value="KAK8745462.1"/>
    <property type="molecule type" value="Genomic_DNA"/>
</dbReference>
<evidence type="ECO:0000256" key="3">
    <source>
        <dbReference type="ARBA" id="ARBA00023157"/>
    </source>
</evidence>
<dbReference type="CDD" id="cd12960">
    <property type="entry name" value="Spider_toxin"/>
    <property type="match status" value="1"/>
</dbReference>
<dbReference type="SUPFAM" id="SSF57059">
    <property type="entry name" value="omega toxin-like"/>
    <property type="match status" value="1"/>
</dbReference>
<keyword evidence="5" id="KW-1133">Transmembrane helix</keyword>
<keyword evidence="5" id="KW-0472">Membrane</keyword>
<feature type="transmembrane region" description="Helical" evidence="5">
    <location>
        <begin position="39"/>
        <end position="59"/>
    </location>
</feature>
<accession>A0AAW0XNQ1</accession>
<evidence type="ECO:0000313" key="7">
    <source>
        <dbReference type="Proteomes" id="UP001445076"/>
    </source>
</evidence>
<feature type="compositionally biased region" description="Low complexity" evidence="4">
    <location>
        <begin position="10"/>
        <end position="28"/>
    </location>
</feature>
<keyword evidence="5" id="KW-0812">Transmembrane</keyword>
<keyword evidence="2" id="KW-0964">Secreted</keyword>
<name>A0AAW0XNQ1_CHEQU</name>
<dbReference type="InterPro" id="IPR004169">
    <property type="entry name" value="Spidertoxin"/>
</dbReference>
<comment type="caution">
    <text evidence="6">The sequence shown here is derived from an EMBL/GenBank/DDBJ whole genome shotgun (WGS) entry which is preliminary data.</text>
</comment>
<dbReference type="Gene3D" id="4.10.40.10">
    <property type="match status" value="1"/>
</dbReference>
<evidence type="ECO:0000313" key="6">
    <source>
        <dbReference type="EMBL" id="KAK8745462.1"/>
    </source>
</evidence>
<feature type="non-terminal residue" evidence="6">
    <location>
        <position position="1"/>
    </location>
</feature>
<reference evidence="6 7" key="1">
    <citation type="journal article" date="2024" name="BMC Genomics">
        <title>Genome assembly of redclaw crayfish (Cherax quadricarinatus) provides insights into its immune adaptation and hypoxia tolerance.</title>
        <authorList>
            <person name="Liu Z."/>
            <person name="Zheng J."/>
            <person name="Li H."/>
            <person name="Fang K."/>
            <person name="Wang S."/>
            <person name="He J."/>
            <person name="Zhou D."/>
            <person name="Weng S."/>
            <person name="Chi M."/>
            <person name="Gu Z."/>
            <person name="He J."/>
            <person name="Li F."/>
            <person name="Wang M."/>
        </authorList>
    </citation>
    <scope>NUCLEOTIDE SEQUENCE [LARGE SCALE GENOMIC DNA]</scope>
    <source>
        <strain evidence="6">ZL_2023a</strain>
    </source>
</reference>
<dbReference type="GO" id="GO:0008200">
    <property type="term" value="F:ion channel inhibitor activity"/>
    <property type="evidence" value="ECO:0007669"/>
    <property type="project" value="InterPro"/>
</dbReference>
<keyword evidence="3" id="KW-1015">Disulfide bond</keyword>
<dbReference type="Pfam" id="PF02819">
    <property type="entry name" value="Toxin_9"/>
    <property type="match status" value="1"/>
</dbReference>
<organism evidence="6 7">
    <name type="scientific">Cherax quadricarinatus</name>
    <name type="common">Australian red claw crayfish</name>
    <dbReference type="NCBI Taxonomy" id="27406"/>
    <lineage>
        <taxon>Eukaryota</taxon>
        <taxon>Metazoa</taxon>
        <taxon>Ecdysozoa</taxon>
        <taxon>Arthropoda</taxon>
        <taxon>Crustacea</taxon>
        <taxon>Multicrustacea</taxon>
        <taxon>Malacostraca</taxon>
        <taxon>Eumalacostraca</taxon>
        <taxon>Eucarida</taxon>
        <taxon>Decapoda</taxon>
        <taxon>Pleocyemata</taxon>
        <taxon>Astacidea</taxon>
        <taxon>Parastacoidea</taxon>
        <taxon>Parastacidae</taxon>
        <taxon>Cherax</taxon>
    </lineage>
</organism>
<evidence type="ECO:0000256" key="5">
    <source>
        <dbReference type="SAM" id="Phobius"/>
    </source>
</evidence>
<evidence type="ECO:0008006" key="8">
    <source>
        <dbReference type="Google" id="ProtNLM"/>
    </source>
</evidence>
<protein>
    <recommendedName>
        <fullName evidence="8">U8-agatoxin-Ao1a</fullName>
    </recommendedName>
</protein>
<evidence type="ECO:0000256" key="1">
    <source>
        <dbReference type="ARBA" id="ARBA00004613"/>
    </source>
</evidence>
<feature type="region of interest" description="Disordered" evidence="4">
    <location>
        <begin position="1"/>
        <end position="28"/>
    </location>
</feature>
<dbReference type="Proteomes" id="UP001445076">
    <property type="component" value="Unassembled WGS sequence"/>
</dbReference>
<keyword evidence="7" id="KW-1185">Reference proteome</keyword>
<dbReference type="GO" id="GO:0005576">
    <property type="term" value="C:extracellular region"/>
    <property type="evidence" value="ECO:0007669"/>
    <property type="project" value="UniProtKB-SubCell"/>
</dbReference>
<comment type="subcellular location">
    <subcellularLocation>
        <location evidence="1">Secreted</location>
    </subcellularLocation>
</comment>
<sequence length="148" mass="16417">RQRVTRCADTTRSTHTHSGSSFSSSSAQTSVSGTMGSKVLVMVVALCLLLSVVLAQPLLEEAGREGDNVPQADMDYTADLLERLLARTQKRDDMAGLAPIKRWRSCIRRGGTCDHRPNDCCYNSSCRCNLWGTNCRCQRMGLFQQWGK</sequence>
<gene>
    <name evidence="6" type="ORF">OTU49_000197</name>
</gene>
<evidence type="ECO:0000256" key="4">
    <source>
        <dbReference type="SAM" id="MobiDB-lite"/>
    </source>
</evidence>
<evidence type="ECO:0000256" key="2">
    <source>
        <dbReference type="ARBA" id="ARBA00022525"/>
    </source>
</evidence>
<dbReference type="AlphaFoldDB" id="A0AAW0XNQ1"/>